<keyword evidence="3" id="KW-1185">Reference proteome</keyword>
<feature type="region of interest" description="Disordered" evidence="1">
    <location>
        <begin position="1"/>
        <end position="25"/>
    </location>
</feature>
<comment type="caution">
    <text evidence="2">The sequence shown here is derived from an EMBL/GenBank/DDBJ whole genome shotgun (WGS) entry which is preliminary data.</text>
</comment>
<reference evidence="2 3" key="1">
    <citation type="submission" date="2018-10" db="EMBL/GenBank/DDBJ databases">
        <title>Tessaracoccus antarcticuss sp. nov., isolated from sediment.</title>
        <authorList>
            <person name="Zhou L.Y."/>
            <person name="Du Z.J."/>
        </authorList>
    </citation>
    <scope>NUCLEOTIDE SEQUENCE [LARGE SCALE GENOMIC DNA]</scope>
    <source>
        <strain evidence="2 3">JDX10</strain>
    </source>
</reference>
<dbReference type="AlphaFoldDB" id="A0A3M0G298"/>
<dbReference type="OrthoDB" id="7605626at2"/>
<evidence type="ECO:0000313" key="3">
    <source>
        <dbReference type="Proteomes" id="UP000275256"/>
    </source>
</evidence>
<evidence type="ECO:0008006" key="4">
    <source>
        <dbReference type="Google" id="ProtNLM"/>
    </source>
</evidence>
<proteinExistence type="predicted"/>
<name>A0A3M0G298_9ACTN</name>
<evidence type="ECO:0000256" key="1">
    <source>
        <dbReference type="SAM" id="MobiDB-lite"/>
    </source>
</evidence>
<dbReference type="Proteomes" id="UP000275256">
    <property type="component" value="Unassembled WGS sequence"/>
</dbReference>
<organism evidence="2 3">
    <name type="scientific">Tessaracoccus antarcticus</name>
    <dbReference type="NCBI Taxonomy" id="2479848"/>
    <lineage>
        <taxon>Bacteria</taxon>
        <taxon>Bacillati</taxon>
        <taxon>Actinomycetota</taxon>
        <taxon>Actinomycetes</taxon>
        <taxon>Propionibacteriales</taxon>
        <taxon>Propionibacteriaceae</taxon>
        <taxon>Tessaracoccus</taxon>
    </lineage>
</organism>
<dbReference type="EMBL" id="REFW01000003">
    <property type="protein sequence ID" value="RMB58708.1"/>
    <property type="molecule type" value="Genomic_DNA"/>
</dbReference>
<accession>A0A3M0G298</accession>
<protein>
    <recommendedName>
        <fullName evidence="4">ImmA/IrrE family metallo-endopeptidase</fullName>
    </recommendedName>
</protein>
<gene>
    <name evidence="2" type="ORF">EAX62_11240</name>
</gene>
<dbReference type="RefSeq" id="WP_121901829.1">
    <property type="nucleotide sequence ID" value="NZ_REFW01000003.1"/>
</dbReference>
<evidence type="ECO:0000313" key="2">
    <source>
        <dbReference type="EMBL" id="RMB58708.1"/>
    </source>
</evidence>
<sequence>MKPATVFDISQTDGPPLPHPDTEPQTLLQEQAPEGMRNNLEHYASQLGFTVHIGDCPAEGLTHFLRRDITILHGFDPAHAASVLAHEVGHATMHDPDPDTAEQRKTIACRGLVEVEAESFAWLVNNDWGLDSSPDSFHYLAGWTASAAKETKTTPLEILTATATRVRDATIRYLDYLDYRHQTHPVTKLADALNHDSIQPDRPALTHRARALYELNHSPTRPVTRTP</sequence>